<feature type="region of interest" description="Disordered" evidence="1">
    <location>
        <begin position="124"/>
        <end position="147"/>
    </location>
</feature>
<feature type="compositionally biased region" description="Polar residues" evidence="1">
    <location>
        <begin position="133"/>
        <end position="142"/>
    </location>
</feature>
<organism evidence="4 5">
    <name type="scientific">Acetobacter garciniae</name>
    <dbReference type="NCBI Taxonomy" id="2817435"/>
    <lineage>
        <taxon>Bacteria</taxon>
        <taxon>Pseudomonadati</taxon>
        <taxon>Pseudomonadota</taxon>
        <taxon>Alphaproteobacteria</taxon>
        <taxon>Acetobacterales</taxon>
        <taxon>Acetobacteraceae</taxon>
        <taxon>Acetobacter</taxon>
    </lineage>
</organism>
<evidence type="ECO:0000313" key="5">
    <source>
        <dbReference type="Proteomes" id="UP000664073"/>
    </source>
</evidence>
<dbReference type="AlphaFoldDB" id="A0A939KPU5"/>
<dbReference type="InterPro" id="IPR001296">
    <property type="entry name" value="Glyco_trans_1"/>
</dbReference>
<sequence length="956" mass="104003">MRCFGEGGGVLEHGVETRLPLSGVEREKTACKQAALSASYRASAQLQALRAQDMARYAATMGPGPRGFRSMVRAGPKAAAHRIWHVLRKINEIYRVEGPGGIGFRLSHRLGLVWDRACASSGGRLGHAGRSGPSGQQGPTRHTAQDHASAMRTLYLAPLPPARMSELAPRMVLIAELSLRQCAKYRVWQKEEQLRALGWQVEVVDWRHTEQALSAMQVGTGVIFYRVPAFPAVETLLAEARRLGLSPWWEVDDLIFSASDYRANGNLDTLGSKDRAQLLFGVRLFRSCLLACNGGIASTRALARAMRRAGMAHVAVIENALDRQTLALAAQILAAPPARPGHGGEIRIVYGSGTNTHDADFRHAAPGILAAMQAEPRLSLHIIGELSIPESFQALGARVQHRPGLDFAGYMGLLAQADISIAPLEPTVFNDAKSAIKFLEAGILAVPSICSGRDAFHAVIRPGENGLLAETEQDWCHALLRLAADAPLRRQLGQQARRDVLARFSPDAITRTQVEPVFGRIPPPGPNPQGLRVLCANLYYAPQSFGGATVVAEETARHLSRQPHTWVSVFTSRPDLPGRGGAAVRYVAHGLDTLAVSIAPGADPIAAIDNAEVAQEFTRWVEATRPDIVHFHAMQGLGLGCVRVCMEKAIPYAITLHDAWWLCARQFMVQGDGRVCSQAPIDLRLCQICLPQARYLQARQDLMHAALQQAALLLAPSESHRALYVANGIPPARIRVNRNGFAWPARPRSPRPAQRMLRFGYVGGADNVKGYTLLRRAFESLARDDWELVLVDNTLNLGLRSLHAQAWRVRGRVEVVPAYTQAGMDDFYDGLDVLLCPSQCHESYGLSVREALARNVWVVTTRAGGQAEDVTDGVNGTLIALDGRAETLRCAVESILASPTVRAYAANPDRARLSTFARQSAELGQWLREAAGKAHDPAAGQNAPPSRTGEMHPARY</sequence>
<comment type="caution">
    <text evidence="4">The sequence shown here is derived from an EMBL/GenBank/DDBJ whole genome shotgun (WGS) entry which is preliminary data.</text>
</comment>
<evidence type="ECO:0000313" key="4">
    <source>
        <dbReference type="EMBL" id="MBO1324402.1"/>
    </source>
</evidence>
<dbReference type="InterPro" id="IPR050194">
    <property type="entry name" value="Glycosyltransferase_grp1"/>
</dbReference>
<reference evidence="4" key="1">
    <citation type="submission" date="2021-03" db="EMBL/GenBank/DDBJ databases">
        <title>The complete genome sequence of Acetobacter sp. TBRC 12339.</title>
        <authorList>
            <person name="Charoenyingcharoen P."/>
            <person name="Yukphan P."/>
        </authorList>
    </citation>
    <scope>NUCLEOTIDE SEQUENCE</scope>
    <source>
        <strain evidence="4">TBRC 12339</strain>
    </source>
</reference>
<protein>
    <submittedName>
        <fullName evidence="4">Glycosyltransferase</fullName>
    </submittedName>
</protein>
<evidence type="ECO:0000256" key="1">
    <source>
        <dbReference type="SAM" id="MobiDB-lite"/>
    </source>
</evidence>
<evidence type="ECO:0000259" key="3">
    <source>
        <dbReference type="Pfam" id="PF13439"/>
    </source>
</evidence>
<dbReference type="Pfam" id="PF13692">
    <property type="entry name" value="Glyco_trans_1_4"/>
    <property type="match status" value="1"/>
</dbReference>
<feature type="region of interest" description="Disordered" evidence="1">
    <location>
        <begin position="931"/>
        <end position="956"/>
    </location>
</feature>
<proteinExistence type="predicted"/>
<dbReference type="InterPro" id="IPR028098">
    <property type="entry name" value="Glyco_trans_4-like_N"/>
</dbReference>
<dbReference type="Pfam" id="PF13439">
    <property type="entry name" value="Glyco_transf_4"/>
    <property type="match status" value="1"/>
</dbReference>
<dbReference type="Pfam" id="PF00534">
    <property type="entry name" value="Glycos_transf_1"/>
    <property type="match status" value="1"/>
</dbReference>
<name>A0A939KPU5_9PROT</name>
<keyword evidence="5" id="KW-1185">Reference proteome</keyword>
<feature type="domain" description="Glycosyl transferase family 1" evidence="2">
    <location>
        <begin position="759"/>
        <end position="904"/>
    </location>
</feature>
<gene>
    <name evidence="4" type="ORF">J2D77_04410</name>
</gene>
<feature type="domain" description="Glycosyltransferase subfamily 4-like N-terminal" evidence="3">
    <location>
        <begin position="545"/>
        <end position="740"/>
    </location>
</feature>
<dbReference type="Proteomes" id="UP000664073">
    <property type="component" value="Unassembled WGS sequence"/>
</dbReference>
<dbReference type="Gene3D" id="3.40.50.2000">
    <property type="entry name" value="Glycogen Phosphorylase B"/>
    <property type="match status" value="3"/>
</dbReference>
<dbReference type="GO" id="GO:0016757">
    <property type="term" value="F:glycosyltransferase activity"/>
    <property type="evidence" value="ECO:0007669"/>
    <property type="project" value="InterPro"/>
</dbReference>
<dbReference type="CDD" id="cd03823">
    <property type="entry name" value="GT4_ExpE7-like"/>
    <property type="match status" value="1"/>
</dbReference>
<dbReference type="PANTHER" id="PTHR45947">
    <property type="entry name" value="SULFOQUINOVOSYL TRANSFERASE SQD2"/>
    <property type="match status" value="1"/>
</dbReference>
<dbReference type="SUPFAM" id="SSF53756">
    <property type="entry name" value="UDP-Glycosyltransferase/glycogen phosphorylase"/>
    <property type="match status" value="2"/>
</dbReference>
<dbReference type="PANTHER" id="PTHR45947:SF13">
    <property type="entry name" value="TRANSFERASE"/>
    <property type="match status" value="1"/>
</dbReference>
<evidence type="ECO:0000259" key="2">
    <source>
        <dbReference type="Pfam" id="PF00534"/>
    </source>
</evidence>
<dbReference type="EMBL" id="JAFVMH010000002">
    <property type="protein sequence ID" value="MBO1324402.1"/>
    <property type="molecule type" value="Genomic_DNA"/>
</dbReference>
<accession>A0A939KPU5</accession>